<dbReference type="SUPFAM" id="SSF57180">
    <property type="entry name" value="Cellulose-binding domain"/>
    <property type="match status" value="1"/>
</dbReference>
<evidence type="ECO:0000259" key="4">
    <source>
        <dbReference type="PROSITE" id="PS51164"/>
    </source>
</evidence>
<organism evidence="5 6">
    <name type="scientific">Apodospora peruviana</name>
    <dbReference type="NCBI Taxonomy" id="516989"/>
    <lineage>
        <taxon>Eukaryota</taxon>
        <taxon>Fungi</taxon>
        <taxon>Dikarya</taxon>
        <taxon>Ascomycota</taxon>
        <taxon>Pezizomycotina</taxon>
        <taxon>Sordariomycetes</taxon>
        <taxon>Sordariomycetidae</taxon>
        <taxon>Sordariales</taxon>
        <taxon>Lasiosphaeriaceae</taxon>
        <taxon>Apodospora</taxon>
    </lineage>
</organism>
<dbReference type="PROSITE" id="PS00562">
    <property type="entry name" value="CBM1_1"/>
    <property type="match status" value="1"/>
</dbReference>
<dbReference type="PROSITE" id="PS51164">
    <property type="entry name" value="CBM1_2"/>
    <property type="match status" value="1"/>
</dbReference>
<evidence type="ECO:0000313" key="6">
    <source>
        <dbReference type="Proteomes" id="UP001283341"/>
    </source>
</evidence>
<dbReference type="AlphaFoldDB" id="A0AAE0HW30"/>
<accession>A0AAE0HW30</accession>
<evidence type="ECO:0000256" key="2">
    <source>
        <dbReference type="SAM" id="MobiDB-lite"/>
    </source>
</evidence>
<dbReference type="InterPro" id="IPR000254">
    <property type="entry name" value="CBD"/>
</dbReference>
<feature type="chain" id="PRO_5042071633" description="CBM1 domain-containing protein" evidence="3">
    <location>
        <begin position="19"/>
        <end position="266"/>
    </location>
</feature>
<keyword evidence="1 3" id="KW-0732">Signal</keyword>
<keyword evidence="6" id="KW-1185">Reference proteome</keyword>
<evidence type="ECO:0000256" key="3">
    <source>
        <dbReference type="SAM" id="SignalP"/>
    </source>
</evidence>
<reference evidence="5" key="1">
    <citation type="journal article" date="2023" name="Mol. Phylogenet. Evol.">
        <title>Genome-scale phylogeny and comparative genomics of the fungal order Sordariales.</title>
        <authorList>
            <person name="Hensen N."/>
            <person name="Bonometti L."/>
            <person name="Westerberg I."/>
            <person name="Brannstrom I.O."/>
            <person name="Guillou S."/>
            <person name="Cros-Aarteil S."/>
            <person name="Calhoun S."/>
            <person name="Haridas S."/>
            <person name="Kuo A."/>
            <person name="Mondo S."/>
            <person name="Pangilinan J."/>
            <person name="Riley R."/>
            <person name="LaButti K."/>
            <person name="Andreopoulos B."/>
            <person name="Lipzen A."/>
            <person name="Chen C."/>
            <person name="Yan M."/>
            <person name="Daum C."/>
            <person name="Ng V."/>
            <person name="Clum A."/>
            <person name="Steindorff A."/>
            <person name="Ohm R.A."/>
            <person name="Martin F."/>
            <person name="Silar P."/>
            <person name="Natvig D.O."/>
            <person name="Lalanne C."/>
            <person name="Gautier V."/>
            <person name="Ament-Velasquez S.L."/>
            <person name="Kruys A."/>
            <person name="Hutchinson M.I."/>
            <person name="Powell A.J."/>
            <person name="Barry K."/>
            <person name="Miller A.N."/>
            <person name="Grigoriev I.V."/>
            <person name="Debuchy R."/>
            <person name="Gladieux P."/>
            <person name="Hiltunen Thoren M."/>
            <person name="Johannesson H."/>
        </authorList>
    </citation>
    <scope>NUCLEOTIDE SEQUENCE</scope>
    <source>
        <strain evidence="5">CBS 118394</strain>
    </source>
</reference>
<dbReference type="Pfam" id="PF00734">
    <property type="entry name" value="CBM_1"/>
    <property type="match status" value="1"/>
</dbReference>
<dbReference type="GO" id="GO:0005576">
    <property type="term" value="C:extracellular region"/>
    <property type="evidence" value="ECO:0007669"/>
    <property type="project" value="InterPro"/>
</dbReference>
<dbReference type="Proteomes" id="UP001283341">
    <property type="component" value="Unassembled WGS sequence"/>
</dbReference>
<feature type="domain" description="CBM1" evidence="4">
    <location>
        <begin position="20"/>
        <end position="56"/>
    </location>
</feature>
<reference evidence="5" key="2">
    <citation type="submission" date="2023-06" db="EMBL/GenBank/DDBJ databases">
        <authorList>
            <consortium name="Lawrence Berkeley National Laboratory"/>
            <person name="Haridas S."/>
            <person name="Hensen N."/>
            <person name="Bonometti L."/>
            <person name="Westerberg I."/>
            <person name="Brannstrom I.O."/>
            <person name="Guillou S."/>
            <person name="Cros-Aarteil S."/>
            <person name="Calhoun S."/>
            <person name="Kuo A."/>
            <person name="Mondo S."/>
            <person name="Pangilinan J."/>
            <person name="Riley R."/>
            <person name="Labutti K."/>
            <person name="Andreopoulos B."/>
            <person name="Lipzen A."/>
            <person name="Chen C."/>
            <person name="Yanf M."/>
            <person name="Daum C."/>
            <person name="Ng V."/>
            <person name="Clum A."/>
            <person name="Steindorff A."/>
            <person name="Ohm R."/>
            <person name="Martin F."/>
            <person name="Silar P."/>
            <person name="Natvig D."/>
            <person name="Lalanne C."/>
            <person name="Gautier V."/>
            <person name="Ament-Velasquez S.L."/>
            <person name="Kruys A."/>
            <person name="Hutchinson M.I."/>
            <person name="Powell A.J."/>
            <person name="Barry K."/>
            <person name="Miller A.N."/>
            <person name="Grigoriev I.V."/>
            <person name="Debuchy R."/>
            <person name="Gladieux P."/>
            <person name="Thoren M.H."/>
            <person name="Johannesson H."/>
        </authorList>
    </citation>
    <scope>NUCLEOTIDE SEQUENCE</scope>
    <source>
        <strain evidence="5">CBS 118394</strain>
    </source>
</reference>
<feature type="signal peptide" evidence="3">
    <location>
        <begin position="1"/>
        <end position="18"/>
    </location>
</feature>
<dbReference type="GO" id="GO:0005975">
    <property type="term" value="P:carbohydrate metabolic process"/>
    <property type="evidence" value="ECO:0007669"/>
    <property type="project" value="InterPro"/>
</dbReference>
<evidence type="ECO:0000256" key="1">
    <source>
        <dbReference type="ARBA" id="ARBA00022729"/>
    </source>
</evidence>
<comment type="caution">
    <text evidence="5">The sequence shown here is derived from an EMBL/GenBank/DDBJ whole genome shotgun (WGS) entry which is preliminary data.</text>
</comment>
<dbReference type="SMART" id="SM00236">
    <property type="entry name" value="fCBD"/>
    <property type="match status" value="1"/>
</dbReference>
<dbReference type="InterPro" id="IPR035971">
    <property type="entry name" value="CBD_sf"/>
</dbReference>
<evidence type="ECO:0000313" key="5">
    <source>
        <dbReference type="EMBL" id="KAK3313662.1"/>
    </source>
</evidence>
<feature type="region of interest" description="Disordered" evidence="2">
    <location>
        <begin position="70"/>
        <end position="109"/>
    </location>
</feature>
<sequence>MRTSSSLSMLAAAAAVTAQSTAGPYDQCGGVGFAGPTTCRSGYYCMTYNPYYAQCIPGTATTTTITTTTTAARTSSSSSPSPITTTTTTSPPATLSTRTSSTTTTPTAPGGVTVPSTLVSGWYWIRAVAPPNYHLYLQSSPSLSPGTPLITSGSSAGQFNIIDGQLVHYRGTSASPLYMNVENPSDKTQRKLRTWFAETKNSYGAFAFQGDTLTWSVSDIARPNTAAWLVCEGQQLFVNTGAYLYNTPTGCADQTIHSYGGSTADL</sequence>
<dbReference type="GO" id="GO:0030248">
    <property type="term" value="F:cellulose binding"/>
    <property type="evidence" value="ECO:0007669"/>
    <property type="project" value="InterPro"/>
</dbReference>
<name>A0AAE0HW30_9PEZI</name>
<protein>
    <recommendedName>
        <fullName evidence="4">CBM1 domain-containing protein</fullName>
    </recommendedName>
</protein>
<gene>
    <name evidence="5" type="ORF">B0H66DRAFT_357758</name>
</gene>
<proteinExistence type="predicted"/>
<dbReference type="EMBL" id="JAUEDM010000007">
    <property type="protein sequence ID" value="KAK3313662.1"/>
    <property type="molecule type" value="Genomic_DNA"/>
</dbReference>